<evidence type="ECO:0000313" key="1">
    <source>
        <dbReference type="EMBL" id="THH31914.1"/>
    </source>
</evidence>
<dbReference type="OrthoDB" id="2758786at2759"/>
<organism evidence="1 2">
    <name type="scientific">Antrodiella citrinella</name>
    <dbReference type="NCBI Taxonomy" id="2447956"/>
    <lineage>
        <taxon>Eukaryota</taxon>
        <taxon>Fungi</taxon>
        <taxon>Dikarya</taxon>
        <taxon>Basidiomycota</taxon>
        <taxon>Agaricomycotina</taxon>
        <taxon>Agaricomycetes</taxon>
        <taxon>Polyporales</taxon>
        <taxon>Steccherinaceae</taxon>
        <taxon>Antrodiella</taxon>
    </lineage>
</organism>
<proteinExistence type="predicted"/>
<dbReference type="SUPFAM" id="SSF52047">
    <property type="entry name" value="RNI-like"/>
    <property type="match status" value="1"/>
</dbReference>
<gene>
    <name evidence="1" type="ORF">EUX98_g2272</name>
</gene>
<accession>A0A4S4MZF0</accession>
<dbReference type="Proteomes" id="UP000308730">
    <property type="component" value="Unassembled WGS sequence"/>
</dbReference>
<keyword evidence="2" id="KW-1185">Reference proteome</keyword>
<dbReference type="AlphaFoldDB" id="A0A4S4MZF0"/>
<comment type="caution">
    <text evidence="1">The sequence shown here is derived from an EMBL/GenBank/DDBJ whole genome shotgun (WGS) entry which is preliminary data.</text>
</comment>
<dbReference type="EMBL" id="SGPM01000034">
    <property type="protein sequence ID" value="THH31914.1"/>
    <property type="molecule type" value="Genomic_DNA"/>
</dbReference>
<evidence type="ECO:0000313" key="2">
    <source>
        <dbReference type="Proteomes" id="UP000308730"/>
    </source>
</evidence>
<name>A0A4S4MZF0_9APHY</name>
<sequence>MGNDVSLLANEDEDEANFIVPVLPKLPISFQDVDSLHASNANGPIARIPVEILAKIFHILCKDLSGERRWTYILEVCTYWRAVALATARLWTRISNDESHTRLKRSLLLSQQCPLHVVITPDGNITLGPFIKALLPYAHRIETVSAALFLSAALSKLITMLPNVRVVSIESKSTQLVFPFVHFTEAAVVQLRDTDVAFNSKNLKMLTTLSIVNPSGLPTLLNILSVIREAPALESLVLTGPMRGHAEGSVNVLPRTQPVRMCNLRSGILCTQAAFTSAFFTVFVVPASARIGIQVQAPKDRDEAGRNPFIRAFPDKSLLKNVGCLLHADRLLVDIKCEPGITCRDTKSGGAVGVYVVANDYPTAWKNVVNDILQAVELSELGQHITTLGLRGDKERALDLTSLFRALPNVHTLKIDAGNIDNVLTALSSIELFSEQENWLLCPNLRELELRDVDMDDEVITKISECFQIRSGLCGYDLGPALLYDPARVEVARPEFMGSVMNLLLKATR</sequence>
<protein>
    <submittedName>
        <fullName evidence="1">Uncharacterized protein</fullName>
    </submittedName>
</protein>
<reference evidence="1 2" key="1">
    <citation type="submission" date="2019-02" db="EMBL/GenBank/DDBJ databases">
        <title>Genome sequencing of the rare red list fungi Antrodiella citrinella (Flaviporus citrinellus).</title>
        <authorList>
            <person name="Buettner E."/>
            <person name="Kellner H."/>
        </authorList>
    </citation>
    <scope>NUCLEOTIDE SEQUENCE [LARGE SCALE GENOMIC DNA]</scope>
    <source>
        <strain evidence="1 2">DSM 108506</strain>
    </source>
</reference>